<sequence>MEEHNNKTIFITLGVVVALIVFYFFIAKNTQIDTTQEDQQQEQQDVNDVEISLNQVDVENVENEADKLPEGFPTDIPVELSNITESYSTDYKDAGFVQKSLVYTSEKGVAWLFSEYEKFMKDNGYEITDSTTDDGYAYLYGSKEGDDLSLVFEGADGSTIVSVTYLDR</sequence>
<accession>A0A2H0DZI7</accession>
<keyword evidence="1" id="KW-0472">Membrane</keyword>
<evidence type="ECO:0000256" key="1">
    <source>
        <dbReference type="SAM" id="Phobius"/>
    </source>
</evidence>
<reference evidence="2 3" key="1">
    <citation type="submission" date="2017-09" db="EMBL/GenBank/DDBJ databases">
        <title>Depth-based differentiation of microbial function through sediment-hosted aquifers and enrichment of novel symbionts in the deep terrestrial subsurface.</title>
        <authorList>
            <person name="Probst A.J."/>
            <person name="Ladd B."/>
            <person name="Jarett J.K."/>
            <person name="Geller-Mcgrath D.E."/>
            <person name="Sieber C.M."/>
            <person name="Emerson J.B."/>
            <person name="Anantharaman K."/>
            <person name="Thomas B.C."/>
            <person name="Malmstrom R."/>
            <person name="Stieglmeier M."/>
            <person name="Klingl A."/>
            <person name="Woyke T."/>
            <person name="Ryan C.M."/>
            <person name="Banfield J.F."/>
        </authorList>
    </citation>
    <scope>NUCLEOTIDE SEQUENCE [LARGE SCALE GENOMIC DNA]</scope>
    <source>
        <strain evidence="2">CG22_combo_CG10-13_8_21_14_all_36_13</strain>
    </source>
</reference>
<protein>
    <submittedName>
        <fullName evidence="2">Uncharacterized protein</fullName>
    </submittedName>
</protein>
<dbReference type="AlphaFoldDB" id="A0A2H0DZI7"/>
<gene>
    <name evidence="2" type="ORF">COW81_00435</name>
</gene>
<keyword evidence="1" id="KW-1133">Transmembrane helix</keyword>
<dbReference type="EMBL" id="PCTT01000006">
    <property type="protein sequence ID" value="PIP87401.1"/>
    <property type="molecule type" value="Genomic_DNA"/>
</dbReference>
<evidence type="ECO:0000313" key="2">
    <source>
        <dbReference type="EMBL" id="PIP87401.1"/>
    </source>
</evidence>
<organism evidence="2 3">
    <name type="scientific">Candidatus Campbellbacteria bacterium CG22_combo_CG10-13_8_21_14_all_36_13</name>
    <dbReference type="NCBI Taxonomy" id="1974529"/>
    <lineage>
        <taxon>Bacteria</taxon>
        <taxon>Candidatus Campbelliibacteriota</taxon>
    </lineage>
</organism>
<name>A0A2H0DZI7_9BACT</name>
<feature type="transmembrane region" description="Helical" evidence="1">
    <location>
        <begin position="9"/>
        <end position="26"/>
    </location>
</feature>
<dbReference type="Proteomes" id="UP000231143">
    <property type="component" value="Unassembled WGS sequence"/>
</dbReference>
<comment type="caution">
    <text evidence="2">The sequence shown here is derived from an EMBL/GenBank/DDBJ whole genome shotgun (WGS) entry which is preliminary data.</text>
</comment>
<evidence type="ECO:0000313" key="3">
    <source>
        <dbReference type="Proteomes" id="UP000231143"/>
    </source>
</evidence>
<keyword evidence="1" id="KW-0812">Transmembrane</keyword>
<proteinExistence type="predicted"/>